<proteinExistence type="predicted"/>
<dbReference type="STRING" id="29539.SAMN02745716_1140"/>
<gene>
    <name evidence="2" type="ORF">SAMN02745716_1140</name>
</gene>
<evidence type="ECO:0000259" key="1">
    <source>
        <dbReference type="Pfam" id="PF18598"/>
    </source>
</evidence>
<feature type="domain" description="QsdR TetR regulatory C-terminal" evidence="1">
    <location>
        <begin position="98"/>
        <end position="207"/>
    </location>
</feature>
<accession>A0A1H6FR26</accession>
<protein>
    <submittedName>
        <fullName evidence="2">Transcriptional regulator, TetR family</fullName>
    </submittedName>
</protein>
<dbReference type="EMBL" id="FNWJ01000001">
    <property type="protein sequence ID" value="SEH12588.1"/>
    <property type="molecule type" value="Genomic_DNA"/>
</dbReference>
<dbReference type="AlphaFoldDB" id="A0A1H6FR26"/>
<dbReference type="InterPro" id="IPR041485">
    <property type="entry name" value="TetR_C_36"/>
</dbReference>
<sequence length="228" mass="25183">MPATAANTPSHEPPAPCLAYRAYRLGFPERQARAFAVARDWYARGRKLDMRALASELGVSRPTLYRWVGSRERLLEDVIWSFAEELLAVAVRRARGDGSARIMSILREFTAQIVAAPALRRFLEMDAEIALRVLTRRDGGVEGRLVRAVAELLDDEVRASGLSLPLETPEMAYLIVRVVEAFLYNDAIAALEPDLEAAAMVVELLLKGAQPSAGAKSSHLQQPLPVRH</sequence>
<name>A0A1H6FR26_THEAL</name>
<dbReference type="Gene3D" id="1.10.357.10">
    <property type="entry name" value="Tetracycline Repressor, domain 2"/>
    <property type="match status" value="1"/>
</dbReference>
<organism evidence="2 3">
    <name type="scientific">Thermoleophilum album</name>
    <dbReference type="NCBI Taxonomy" id="29539"/>
    <lineage>
        <taxon>Bacteria</taxon>
        <taxon>Bacillati</taxon>
        <taxon>Actinomycetota</taxon>
        <taxon>Thermoleophilia</taxon>
        <taxon>Thermoleophilales</taxon>
        <taxon>Thermoleophilaceae</taxon>
        <taxon>Thermoleophilum</taxon>
    </lineage>
</organism>
<evidence type="ECO:0000313" key="3">
    <source>
        <dbReference type="Proteomes" id="UP000222056"/>
    </source>
</evidence>
<dbReference type="SUPFAM" id="SSF46689">
    <property type="entry name" value="Homeodomain-like"/>
    <property type="match status" value="1"/>
</dbReference>
<dbReference type="Proteomes" id="UP000222056">
    <property type="component" value="Unassembled WGS sequence"/>
</dbReference>
<dbReference type="InterPro" id="IPR009057">
    <property type="entry name" value="Homeodomain-like_sf"/>
</dbReference>
<dbReference type="OrthoDB" id="158903at2"/>
<reference evidence="3" key="1">
    <citation type="submission" date="2016-10" db="EMBL/GenBank/DDBJ databases">
        <authorList>
            <person name="Varghese N."/>
            <person name="Submissions S."/>
        </authorList>
    </citation>
    <scope>NUCLEOTIDE SEQUENCE [LARGE SCALE GENOMIC DNA]</scope>
    <source>
        <strain evidence="3">ATCC 35263</strain>
    </source>
</reference>
<dbReference type="Pfam" id="PF18598">
    <property type="entry name" value="TetR_C_36"/>
    <property type="match status" value="1"/>
</dbReference>
<dbReference type="RefSeq" id="WP_093117001.1">
    <property type="nucleotide sequence ID" value="NZ_FNWJ01000001.1"/>
</dbReference>
<keyword evidence="3" id="KW-1185">Reference proteome</keyword>
<evidence type="ECO:0000313" key="2">
    <source>
        <dbReference type="EMBL" id="SEH12588.1"/>
    </source>
</evidence>